<evidence type="ECO:0000256" key="8">
    <source>
        <dbReference type="ARBA" id="ARBA00023049"/>
    </source>
</evidence>
<dbReference type="InterPro" id="IPR018497">
    <property type="entry name" value="Peptidase_M13_C"/>
</dbReference>
<dbReference type="GO" id="GO:0046872">
    <property type="term" value="F:metal ion binding"/>
    <property type="evidence" value="ECO:0007669"/>
    <property type="project" value="UniProtKB-KW"/>
</dbReference>
<dbReference type="GeneID" id="107269616"/>
<comment type="cofactor">
    <cofactor evidence="1">
        <name>Zn(2+)</name>
        <dbReference type="ChEBI" id="CHEBI:29105"/>
    </cofactor>
</comment>
<dbReference type="Proteomes" id="UP000694920">
    <property type="component" value="Unplaced"/>
</dbReference>
<dbReference type="SUPFAM" id="SSF55486">
    <property type="entry name" value="Metalloproteases ('zincins'), catalytic domain"/>
    <property type="match status" value="1"/>
</dbReference>
<dbReference type="RefSeq" id="XP_015599220.1">
    <property type="nucleotide sequence ID" value="XM_015743734.2"/>
</dbReference>
<feature type="domain" description="Peptidase M13 C-terminal" evidence="10">
    <location>
        <begin position="543"/>
        <end position="755"/>
    </location>
</feature>
<dbReference type="Pfam" id="PF01431">
    <property type="entry name" value="Peptidase_M13"/>
    <property type="match status" value="1"/>
</dbReference>
<dbReference type="GO" id="GO:0016485">
    <property type="term" value="P:protein processing"/>
    <property type="evidence" value="ECO:0007669"/>
    <property type="project" value="TreeGrafter"/>
</dbReference>
<dbReference type="Gene3D" id="1.10.1380.10">
    <property type="entry name" value="Neutral endopeptidase , domain2"/>
    <property type="match status" value="1"/>
</dbReference>
<dbReference type="InterPro" id="IPR008753">
    <property type="entry name" value="Peptidase_M13_N"/>
</dbReference>
<dbReference type="Gene3D" id="3.40.390.10">
    <property type="entry name" value="Collagenase (Catalytic Domain)"/>
    <property type="match status" value="1"/>
</dbReference>
<proteinExistence type="inferred from homology"/>
<keyword evidence="5" id="KW-0479">Metal-binding</keyword>
<evidence type="ECO:0000256" key="9">
    <source>
        <dbReference type="SAM" id="SignalP"/>
    </source>
</evidence>
<keyword evidence="9" id="KW-0732">Signal</keyword>
<evidence type="ECO:0000256" key="2">
    <source>
        <dbReference type="ARBA" id="ARBA00004401"/>
    </source>
</evidence>
<feature type="domain" description="Peptidase M13 N-terminal" evidence="11">
    <location>
        <begin position="81"/>
        <end position="485"/>
    </location>
</feature>
<evidence type="ECO:0000313" key="13">
    <source>
        <dbReference type="RefSeq" id="XP_015599220.1"/>
    </source>
</evidence>
<dbReference type="KEGG" id="ccin:107269616"/>
<dbReference type="AlphaFoldDB" id="A0AAJ7FML8"/>
<dbReference type="InterPro" id="IPR024079">
    <property type="entry name" value="MetalloPept_cat_dom_sf"/>
</dbReference>
<dbReference type="InterPro" id="IPR000718">
    <property type="entry name" value="Peptidase_M13"/>
</dbReference>
<dbReference type="GO" id="GO:0005886">
    <property type="term" value="C:plasma membrane"/>
    <property type="evidence" value="ECO:0007669"/>
    <property type="project" value="UniProtKB-SubCell"/>
</dbReference>
<organism evidence="12 13">
    <name type="scientific">Cephus cinctus</name>
    <name type="common">Wheat stem sawfly</name>
    <dbReference type="NCBI Taxonomy" id="211228"/>
    <lineage>
        <taxon>Eukaryota</taxon>
        <taxon>Metazoa</taxon>
        <taxon>Ecdysozoa</taxon>
        <taxon>Arthropoda</taxon>
        <taxon>Hexapoda</taxon>
        <taxon>Insecta</taxon>
        <taxon>Pterygota</taxon>
        <taxon>Neoptera</taxon>
        <taxon>Endopterygota</taxon>
        <taxon>Hymenoptera</taxon>
        <taxon>Cephoidea</taxon>
        <taxon>Cephidae</taxon>
        <taxon>Cephus</taxon>
    </lineage>
</organism>
<keyword evidence="7" id="KW-0862">Zinc</keyword>
<evidence type="ECO:0000259" key="10">
    <source>
        <dbReference type="Pfam" id="PF01431"/>
    </source>
</evidence>
<dbReference type="PROSITE" id="PS51885">
    <property type="entry name" value="NEPRILYSIN"/>
    <property type="match status" value="1"/>
</dbReference>
<gene>
    <name evidence="13" type="primary">LOC107269616</name>
</gene>
<keyword evidence="8" id="KW-0482">Metalloprotease</keyword>
<evidence type="ECO:0000256" key="7">
    <source>
        <dbReference type="ARBA" id="ARBA00022833"/>
    </source>
</evidence>
<dbReference type="PRINTS" id="PR00786">
    <property type="entry name" value="NEPRILYSIN"/>
</dbReference>
<evidence type="ECO:0000256" key="6">
    <source>
        <dbReference type="ARBA" id="ARBA00022801"/>
    </source>
</evidence>
<dbReference type="PANTHER" id="PTHR11733:SF237">
    <property type="entry name" value="NEPRILYSIN-LIKE 4"/>
    <property type="match status" value="1"/>
</dbReference>
<dbReference type="InterPro" id="IPR042089">
    <property type="entry name" value="Peptidase_M13_dom_2"/>
</dbReference>
<dbReference type="GO" id="GO:0004222">
    <property type="term" value="F:metalloendopeptidase activity"/>
    <property type="evidence" value="ECO:0007669"/>
    <property type="project" value="InterPro"/>
</dbReference>
<dbReference type="Pfam" id="PF05649">
    <property type="entry name" value="Peptidase_M13_N"/>
    <property type="match status" value="1"/>
</dbReference>
<reference evidence="13" key="1">
    <citation type="submission" date="2025-08" db="UniProtKB">
        <authorList>
            <consortium name="RefSeq"/>
        </authorList>
    </citation>
    <scope>IDENTIFICATION</scope>
</reference>
<sequence>MCTEMLLLHAIIVLGAFITGSTTNSHPWIVEKIPDDLPWIFGKFRTKNLSQEMGNAKVCQTEDCRLTGQKFLRSLNKSVDPCEDFYEYACGGWRANNPIPATEPSWDQFRIVEEMNEERIRGILEEPKMDSDILPVRAAKQLYKSCMNLDAIEKSGIKPLEIILEENGGWPMVMRAWEWNSNRISWQQIQDNYSRLSEEATLYSLAVSTDLKNANVHLLTLDQPDFTLPRSMLVEREQYQEQIMAYAKYIEEVAVAFAESRRLDVNSKAISEDVADVINFEIELAKIASPDEMRRDVDRMYNHITIRRLQKWYNKALPKSRKAKINWLKTIQNLFTEANIQVEITEKILVIEMEYIFKLVNVLEKTSERTIVNYLHWRFVSNMLSYTNEKMRNINFAVIKNFSGIIEQKPRWQTCVSENQLSHAVSYQFVQKYFPEESKRTAMEMVKEIEDELDIQISRSDWMDNETKSAAKEKLRSMTEFIGFPDWYKNVSAILHYYKGMKVGPSYFDNVLNYIKFSLRKSLRNLREPVDKTEWTVAPITVNAFYKFSGNSLTFPAAILQIPFFSASQPNAINYGSIGSVIGHEISHGFDDIGRQFDKNGNAIQWWSDATIKAYNERAECFVDQFNKYQIKELQKVNDTIFANGELTQGENIADTTGLQAVYEAYQTKLAADGITEDRLPGLEDFNNQQIFFLSYANTWCESIRPELLLYSVKTDTHSTSRLRVIGSVSNTQGFSEAFQCPRGSRMNPENRCNLWQ</sequence>
<dbReference type="CDD" id="cd08662">
    <property type="entry name" value="M13"/>
    <property type="match status" value="1"/>
</dbReference>
<evidence type="ECO:0000256" key="4">
    <source>
        <dbReference type="ARBA" id="ARBA00022670"/>
    </source>
</evidence>
<protein>
    <submittedName>
        <fullName evidence="13">Neprilysin-4</fullName>
    </submittedName>
</protein>
<keyword evidence="6" id="KW-0378">Hydrolase</keyword>
<feature type="signal peptide" evidence="9">
    <location>
        <begin position="1"/>
        <end position="23"/>
    </location>
</feature>
<name>A0AAJ7FML8_CEPCN</name>
<comment type="subcellular location">
    <subcellularLocation>
        <location evidence="2">Cell membrane</location>
        <topology evidence="2">Single-pass type II membrane protein</topology>
    </subcellularLocation>
</comment>
<dbReference type="PANTHER" id="PTHR11733">
    <property type="entry name" value="ZINC METALLOPROTEASE FAMILY M13 NEPRILYSIN-RELATED"/>
    <property type="match status" value="1"/>
</dbReference>
<keyword evidence="4" id="KW-0645">Protease</keyword>
<evidence type="ECO:0000256" key="5">
    <source>
        <dbReference type="ARBA" id="ARBA00022723"/>
    </source>
</evidence>
<keyword evidence="12" id="KW-1185">Reference proteome</keyword>
<evidence type="ECO:0000256" key="3">
    <source>
        <dbReference type="ARBA" id="ARBA00007357"/>
    </source>
</evidence>
<comment type="similarity">
    <text evidence="3">Belongs to the peptidase M13 family.</text>
</comment>
<evidence type="ECO:0000259" key="11">
    <source>
        <dbReference type="Pfam" id="PF05649"/>
    </source>
</evidence>
<evidence type="ECO:0000313" key="12">
    <source>
        <dbReference type="Proteomes" id="UP000694920"/>
    </source>
</evidence>
<evidence type="ECO:0000256" key="1">
    <source>
        <dbReference type="ARBA" id="ARBA00001947"/>
    </source>
</evidence>
<accession>A0AAJ7FML8</accession>
<feature type="chain" id="PRO_5042521155" evidence="9">
    <location>
        <begin position="24"/>
        <end position="757"/>
    </location>
</feature>